<dbReference type="Proteomes" id="UP000293142">
    <property type="component" value="Unassembled WGS sequence"/>
</dbReference>
<evidence type="ECO:0000313" key="3">
    <source>
        <dbReference type="Proteomes" id="UP000293142"/>
    </source>
</evidence>
<reference evidence="2 3" key="1">
    <citation type="submission" date="2019-02" db="EMBL/GenBank/DDBJ databases">
        <title>Paenibacillus sp. nov., isolated from surface-sterilized tissue of Thalictrum simplex L.</title>
        <authorList>
            <person name="Tuo L."/>
        </authorList>
    </citation>
    <scope>NUCLEOTIDE SEQUENCE [LARGE SCALE GENOMIC DNA]</scope>
    <source>
        <strain evidence="2 3">N2SHLJ1</strain>
    </source>
</reference>
<dbReference type="RefSeq" id="WP_131011618.1">
    <property type="nucleotide sequence ID" value="NZ_SIRE01000002.1"/>
</dbReference>
<dbReference type="AlphaFoldDB" id="A0A4Q9E101"/>
<organism evidence="2 3">
    <name type="scientific">Paenibacillus thalictri</name>
    <dbReference type="NCBI Taxonomy" id="2527873"/>
    <lineage>
        <taxon>Bacteria</taxon>
        <taxon>Bacillati</taxon>
        <taxon>Bacillota</taxon>
        <taxon>Bacilli</taxon>
        <taxon>Bacillales</taxon>
        <taxon>Paenibacillaceae</taxon>
        <taxon>Paenibacillus</taxon>
    </lineage>
</organism>
<feature type="chain" id="PRO_5020990359" evidence="1">
    <location>
        <begin position="28"/>
        <end position="135"/>
    </location>
</feature>
<comment type="caution">
    <text evidence="2">The sequence shown here is derived from an EMBL/GenBank/DDBJ whole genome shotgun (WGS) entry which is preliminary data.</text>
</comment>
<evidence type="ECO:0000256" key="1">
    <source>
        <dbReference type="SAM" id="SignalP"/>
    </source>
</evidence>
<protein>
    <submittedName>
        <fullName evidence="2">Uncharacterized protein</fullName>
    </submittedName>
</protein>
<dbReference type="EMBL" id="SIRE01000002">
    <property type="protein sequence ID" value="TBL81833.1"/>
    <property type="molecule type" value="Genomic_DNA"/>
</dbReference>
<sequence length="135" mass="14832">MKHVVKKLLLSAALCAAMLGTSAVAFADASMDFTVTGLSYDEDEILVATGIIENTGDKHIETVDRVDMTLSMSNDAGEEVSTEAYCENIQVHLAPGESKEITIKFPSGTKLDKIDNPTCWKSKENDWQFTYYDAE</sequence>
<dbReference type="OrthoDB" id="268113at2"/>
<keyword evidence="3" id="KW-1185">Reference proteome</keyword>
<proteinExistence type="predicted"/>
<name>A0A4Q9E101_9BACL</name>
<gene>
    <name evidence="2" type="ORF">EYB31_02260</name>
</gene>
<keyword evidence="1" id="KW-0732">Signal</keyword>
<evidence type="ECO:0000313" key="2">
    <source>
        <dbReference type="EMBL" id="TBL81833.1"/>
    </source>
</evidence>
<accession>A0A4Q9E101</accession>
<feature type="signal peptide" evidence="1">
    <location>
        <begin position="1"/>
        <end position="27"/>
    </location>
</feature>